<dbReference type="Proteomes" id="UP000769157">
    <property type="component" value="Unassembled WGS sequence"/>
</dbReference>
<evidence type="ECO:0000313" key="1">
    <source>
        <dbReference type="EMBL" id="KAH3660163.1"/>
    </source>
</evidence>
<name>A0A9P8NUL5_9ASCO</name>
<protein>
    <submittedName>
        <fullName evidence="1">Uncharacterized protein</fullName>
    </submittedName>
</protein>
<organism evidence="1 2">
    <name type="scientific">Ogataea philodendri</name>
    <dbReference type="NCBI Taxonomy" id="1378263"/>
    <lineage>
        <taxon>Eukaryota</taxon>
        <taxon>Fungi</taxon>
        <taxon>Dikarya</taxon>
        <taxon>Ascomycota</taxon>
        <taxon>Saccharomycotina</taxon>
        <taxon>Pichiomycetes</taxon>
        <taxon>Pichiales</taxon>
        <taxon>Pichiaceae</taxon>
        <taxon>Ogataea</taxon>
    </lineage>
</organism>
<keyword evidence="2" id="KW-1185">Reference proteome</keyword>
<dbReference type="EMBL" id="JAEUBE010000511">
    <property type="protein sequence ID" value="KAH3660163.1"/>
    <property type="molecule type" value="Genomic_DNA"/>
</dbReference>
<sequence length="116" mass="12830">MLSIQSTTYVGLSFSSSDSAFSRLKSVLIASISHQGAIWSKCLRKQSTLDVPTSLPIATECLLRDERVTWSKSIILTLETPDRTRAVTQLDPTPPAPTTTTNWSRTFFIPSSPRKT</sequence>
<comment type="caution">
    <text evidence="1">The sequence shown here is derived from an EMBL/GenBank/DDBJ whole genome shotgun (WGS) entry which is preliminary data.</text>
</comment>
<gene>
    <name evidence="1" type="ORF">OGAPHI_007368</name>
</gene>
<dbReference type="GeneID" id="70239332"/>
<evidence type="ECO:0000313" key="2">
    <source>
        <dbReference type="Proteomes" id="UP000769157"/>
    </source>
</evidence>
<proteinExistence type="predicted"/>
<dbReference type="AlphaFoldDB" id="A0A9P8NUL5"/>
<dbReference type="OrthoDB" id="10437617at2759"/>
<reference evidence="1" key="1">
    <citation type="journal article" date="2021" name="Open Biol.">
        <title>Shared evolutionary footprints suggest mitochondrial oxidative damage underlies multiple complex I losses in fungi.</title>
        <authorList>
            <person name="Schikora-Tamarit M.A."/>
            <person name="Marcet-Houben M."/>
            <person name="Nosek J."/>
            <person name="Gabaldon T."/>
        </authorList>
    </citation>
    <scope>NUCLEOTIDE SEQUENCE</scope>
    <source>
        <strain evidence="1">CBS6075</strain>
    </source>
</reference>
<reference evidence="1" key="2">
    <citation type="submission" date="2021-01" db="EMBL/GenBank/DDBJ databases">
        <authorList>
            <person name="Schikora-Tamarit M.A."/>
        </authorList>
    </citation>
    <scope>NUCLEOTIDE SEQUENCE</scope>
    <source>
        <strain evidence="1">CBS6075</strain>
    </source>
</reference>
<accession>A0A9P8NUL5</accession>
<dbReference type="RefSeq" id="XP_046057874.1">
    <property type="nucleotide sequence ID" value="XM_046208756.1"/>
</dbReference>